<dbReference type="InterPro" id="IPR005025">
    <property type="entry name" value="FMN_Rdtase-like_dom"/>
</dbReference>
<keyword evidence="5" id="KW-1185">Reference proteome</keyword>
<dbReference type="GO" id="GO:0016491">
    <property type="term" value="F:oxidoreductase activity"/>
    <property type="evidence" value="ECO:0007669"/>
    <property type="project" value="InterPro"/>
</dbReference>
<evidence type="ECO:0000313" key="5">
    <source>
        <dbReference type="Proteomes" id="UP000226437"/>
    </source>
</evidence>
<reference evidence="4 5" key="1">
    <citation type="submission" date="2017-10" db="EMBL/GenBank/DDBJ databases">
        <title>The draft genome sequence of Lewinella marina KCTC 32374.</title>
        <authorList>
            <person name="Wang K."/>
        </authorList>
    </citation>
    <scope>NUCLEOTIDE SEQUENCE [LARGE SCALE GENOMIC DNA]</scope>
    <source>
        <strain evidence="4 5">MKG-38</strain>
    </source>
</reference>
<dbReference type="EMBL" id="PDLO01000001">
    <property type="protein sequence ID" value="PHL00244.1"/>
    <property type="molecule type" value="Genomic_DNA"/>
</dbReference>
<feature type="domain" description="NADPH-dependent FMN reductase-like" evidence="3">
    <location>
        <begin position="3"/>
        <end position="118"/>
    </location>
</feature>
<evidence type="ECO:0000313" key="4">
    <source>
        <dbReference type="EMBL" id="PHL00244.1"/>
    </source>
</evidence>
<dbReference type="OrthoDB" id="9805976at2"/>
<dbReference type="SUPFAM" id="SSF52218">
    <property type="entry name" value="Flavoproteins"/>
    <property type="match status" value="1"/>
</dbReference>
<dbReference type="Gene3D" id="3.40.50.360">
    <property type="match status" value="1"/>
</dbReference>
<dbReference type="Pfam" id="PF03358">
    <property type="entry name" value="FMN_red"/>
    <property type="match status" value="1"/>
</dbReference>
<evidence type="ECO:0000259" key="3">
    <source>
        <dbReference type="Pfam" id="PF03358"/>
    </source>
</evidence>
<dbReference type="Proteomes" id="UP000226437">
    <property type="component" value="Unassembled WGS sequence"/>
</dbReference>
<organism evidence="4 5">
    <name type="scientific">Neolewinella marina</name>
    <dbReference type="NCBI Taxonomy" id="438751"/>
    <lineage>
        <taxon>Bacteria</taxon>
        <taxon>Pseudomonadati</taxon>
        <taxon>Bacteroidota</taxon>
        <taxon>Saprospiria</taxon>
        <taxon>Saprospirales</taxon>
        <taxon>Lewinellaceae</taxon>
        <taxon>Neolewinella</taxon>
    </lineage>
</organism>
<evidence type="ECO:0000256" key="1">
    <source>
        <dbReference type="ARBA" id="ARBA00022630"/>
    </source>
</evidence>
<protein>
    <submittedName>
        <fullName evidence="4">FMN reductase</fullName>
    </submittedName>
</protein>
<sequence length="158" mass="17792">MAKTLIVMGSARADGNTALAARSLKDSMGGKIINLLDHRIAPFDYGNDYPIDDAFLSMIKRVVIYDRLILASPVYWYSMSGPMKQFLDRFTDLLTYHKDLGRRLRGKELGVLSCSGDATVNPGFYEPFRLTADYLGMPYGPEHHAWVRGSRVELLEVK</sequence>
<accession>A0A2G0CJU5</accession>
<dbReference type="PANTHER" id="PTHR43278:SF4">
    <property type="entry name" value="NAD(P)H-DEPENDENT FMN-CONTAINING OXIDOREDUCTASE YWQN-RELATED"/>
    <property type="match status" value="1"/>
</dbReference>
<comment type="caution">
    <text evidence="4">The sequence shown here is derived from an EMBL/GenBank/DDBJ whole genome shotgun (WGS) entry which is preliminary data.</text>
</comment>
<dbReference type="RefSeq" id="WP_099105224.1">
    <property type="nucleotide sequence ID" value="NZ_JAATJF010000001.1"/>
</dbReference>
<dbReference type="InterPro" id="IPR029039">
    <property type="entry name" value="Flavoprotein-like_sf"/>
</dbReference>
<dbReference type="PANTHER" id="PTHR43278">
    <property type="entry name" value="NAD(P)H-DEPENDENT FMN-CONTAINING OXIDOREDUCTASE YWQN-RELATED"/>
    <property type="match status" value="1"/>
</dbReference>
<dbReference type="InterPro" id="IPR051796">
    <property type="entry name" value="ISF_SsuE-like"/>
</dbReference>
<gene>
    <name evidence="4" type="ORF">CGL56_04190</name>
</gene>
<evidence type="ECO:0000256" key="2">
    <source>
        <dbReference type="ARBA" id="ARBA00022643"/>
    </source>
</evidence>
<keyword evidence="1" id="KW-0285">Flavoprotein</keyword>
<proteinExistence type="predicted"/>
<name>A0A2G0CJU5_9BACT</name>
<keyword evidence="2" id="KW-0288">FMN</keyword>
<dbReference type="AlphaFoldDB" id="A0A2G0CJU5"/>